<name>M0QMI9_9ACTN</name>
<dbReference type="InterPro" id="IPR008928">
    <property type="entry name" value="6-hairpin_glycosidase_sf"/>
</dbReference>
<feature type="binding site" evidence="4">
    <location>
        <begin position="365"/>
        <end position="366"/>
    </location>
    <ligand>
        <name>substrate</name>
    </ligand>
</feature>
<dbReference type="Pfam" id="PF03632">
    <property type="entry name" value="Glyco_hydro_65m"/>
    <property type="match status" value="1"/>
</dbReference>
<proteinExistence type="inferred from homology"/>
<gene>
    <name evidence="8" type="ORF">GS4_17_00180</name>
</gene>
<dbReference type="InterPro" id="IPR005195">
    <property type="entry name" value="Glyco_hydro_65_M"/>
</dbReference>
<dbReference type="InterPro" id="IPR011013">
    <property type="entry name" value="Gal_mutarotase_sf_dom"/>
</dbReference>
<dbReference type="Gene3D" id="2.70.98.40">
    <property type="entry name" value="Glycoside hydrolase, family 65, N-terminal domain"/>
    <property type="match status" value="1"/>
</dbReference>
<feature type="domain" description="Glycoside hydrolase family 65 N-terminal" evidence="7">
    <location>
        <begin position="21"/>
        <end position="274"/>
    </location>
</feature>
<feature type="domain" description="Glycoside hydrolase family 65 C-terminal" evidence="6">
    <location>
        <begin position="692"/>
        <end position="753"/>
    </location>
</feature>
<dbReference type="EMBL" id="BANX01000017">
    <property type="protein sequence ID" value="GAC68632.1"/>
    <property type="molecule type" value="Genomic_DNA"/>
</dbReference>
<comment type="similarity">
    <text evidence="1">Belongs to the glycosyl hydrolase 65 family.</text>
</comment>
<sequence length="784" mass="86682">MSATASPDHGFDVHPWQLRWSGVDVDVLGRTETLFALSNGHIGLRGTFEEGEPVDHPGTYLNGFYELRGLPYAESGYGYPESGQTVVNVTDGKIIRLLVEDEPMDMRYGRTVEHERVLDFRTGTLRRHTLWTSPTGRTVRINSERLVSFTKRTVAAIHYEVEPIGEDMKLVLQSDLLANEPVPAPGNDPRLAAALDSPLVSDLAECRNYWGALVHHTKKSGLHVAAGMDHEIEFPDKADTFIRADEDLARLTVAANVPQGTKLRLTKYIGYGWSARRSVPALRAQVDAALAMAMETGWDALKADQIAYLEDFWRDSDIELDGDPELQQAVRFALFHVLQAGARGQSRAIPAKGLTGPGYDGHTFWDTESFILPMLTYSVPAAAGEELRWRHATMDKAKARAAELGQPGAMFPWRSINGDECSGYWPAGTAGVHVSADIANATARYLRATNDEQFETECGVEILVETARLFAGLGHHDVNGKFRIDGVTGPDEYTAVVNNNIFTNLAAQQNLRDAVAAVHRRPDLARQFEVTDAEAAHWEACADDMSIPYDEALGVHQQCEAFTLLGAWDFAASVGRYPLLLNYPYYDLYRKQVVKQADLVFSMYTRGDAFTPEQKLRNFDYYYPLTVRDSSLSACCEAVVAAEVGYLDLSYDLMCESVFTDLHDLHDNVSSGLHIAALAGAWTDCVAGFGGMRDFGGNITFAPRLPNRLTYLSFRMVVRDSKIVVAIDNDAATYRLLSGPPIDLAHHGHKFTLESAPVTMDIPPMVTREAPKAPPGCEPYRRAE</sequence>
<dbReference type="InterPro" id="IPR005196">
    <property type="entry name" value="Glyco_hydro_65_N"/>
</dbReference>
<comment type="caution">
    <text evidence="8">The sequence shown here is derived from an EMBL/GenBank/DDBJ whole genome shotgun (WGS) entry which is preliminary data.</text>
</comment>
<dbReference type="PIRSF" id="PIRSF036289">
    <property type="entry name" value="Glycosyl_hydrolase_malt_phosph"/>
    <property type="match status" value="1"/>
</dbReference>
<dbReference type="Proteomes" id="UP000011666">
    <property type="component" value="Unassembled WGS sequence"/>
</dbReference>
<dbReference type="Pfam" id="PF03636">
    <property type="entry name" value="Glyco_hydro_65N"/>
    <property type="match status" value="1"/>
</dbReference>
<feature type="domain" description="Glycoside hydrolase family 65 central catalytic" evidence="5">
    <location>
        <begin position="331"/>
        <end position="683"/>
    </location>
</feature>
<evidence type="ECO:0000259" key="6">
    <source>
        <dbReference type="Pfam" id="PF03633"/>
    </source>
</evidence>
<dbReference type="Gene3D" id="2.60.420.10">
    <property type="entry name" value="Maltose phosphorylase, domain 3"/>
    <property type="match status" value="1"/>
</dbReference>
<evidence type="ECO:0000256" key="4">
    <source>
        <dbReference type="PIRSR" id="PIRSR036289-51"/>
    </source>
</evidence>
<dbReference type="SUPFAM" id="SSF74650">
    <property type="entry name" value="Galactose mutarotase-like"/>
    <property type="match status" value="1"/>
</dbReference>
<keyword evidence="2" id="KW-0326">Glycosidase</keyword>
<dbReference type="PANTHER" id="PTHR11051">
    <property type="entry name" value="GLYCOSYL HYDROLASE-RELATED"/>
    <property type="match status" value="1"/>
</dbReference>
<dbReference type="PANTHER" id="PTHR11051:SF13">
    <property type="entry name" value="GLYCOSYL TRANSFERASE"/>
    <property type="match status" value="1"/>
</dbReference>
<feature type="active site" description="Proton donor" evidence="3">
    <location>
        <position position="492"/>
    </location>
</feature>
<reference evidence="8 9" key="1">
    <citation type="submission" date="2013-01" db="EMBL/GenBank/DDBJ databases">
        <title>Whole genome shotgun sequence of Gordonia soli NBRC 108243.</title>
        <authorList>
            <person name="Isaki-Nakamura S."/>
            <person name="Hosoyama A."/>
            <person name="Tsuchikane K."/>
            <person name="Ando Y."/>
            <person name="Baba S."/>
            <person name="Ohji S."/>
            <person name="Hamada M."/>
            <person name="Tamura T."/>
            <person name="Yamazoe A."/>
            <person name="Yamazaki S."/>
            <person name="Fujita N."/>
        </authorList>
    </citation>
    <scope>NUCLEOTIDE SEQUENCE [LARGE SCALE GENOMIC DNA]</scope>
    <source>
        <strain evidence="8 9">NBRC 108243</strain>
    </source>
</reference>
<keyword evidence="9" id="KW-1185">Reference proteome</keyword>
<dbReference type="AlphaFoldDB" id="M0QMI9"/>
<dbReference type="SUPFAM" id="SSF48208">
    <property type="entry name" value="Six-hairpin glycosidases"/>
    <property type="match status" value="1"/>
</dbReference>
<dbReference type="OrthoDB" id="9816160at2"/>
<evidence type="ECO:0000259" key="5">
    <source>
        <dbReference type="Pfam" id="PF03632"/>
    </source>
</evidence>
<evidence type="ECO:0000313" key="9">
    <source>
        <dbReference type="Proteomes" id="UP000011666"/>
    </source>
</evidence>
<dbReference type="RefSeq" id="WP_007620931.1">
    <property type="nucleotide sequence ID" value="NZ_BANX01000017.1"/>
</dbReference>
<keyword evidence="8" id="KW-0378">Hydrolase</keyword>
<organism evidence="8 9">
    <name type="scientific">Gordonia soli NBRC 108243</name>
    <dbReference type="NCBI Taxonomy" id="1223545"/>
    <lineage>
        <taxon>Bacteria</taxon>
        <taxon>Bacillati</taxon>
        <taxon>Actinomycetota</taxon>
        <taxon>Actinomycetes</taxon>
        <taxon>Mycobacteriales</taxon>
        <taxon>Gordoniaceae</taxon>
        <taxon>Gordonia</taxon>
    </lineage>
</organism>
<dbReference type="InterPro" id="IPR037018">
    <property type="entry name" value="GH65_N"/>
</dbReference>
<dbReference type="eggNOG" id="COG1554">
    <property type="taxonomic scope" value="Bacteria"/>
</dbReference>
<evidence type="ECO:0000256" key="1">
    <source>
        <dbReference type="ARBA" id="ARBA00006768"/>
    </source>
</evidence>
<dbReference type="STRING" id="1223545.GS4_17_00180"/>
<dbReference type="Pfam" id="PF03633">
    <property type="entry name" value="Glyco_hydro_65C"/>
    <property type="match status" value="1"/>
</dbReference>
<evidence type="ECO:0000313" key="8">
    <source>
        <dbReference type="EMBL" id="GAC68632.1"/>
    </source>
</evidence>
<evidence type="ECO:0000259" key="7">
    <source>
        <dbReference type="Pfam" id="PF03636"/>
    </source>
</evidence>
<evidence type="ECO:0000256" key="2">
    <source>
        <dbReference type="ARBA" id="ARBA00023295"/>
    </source>
</evidence>
<dbReference type="GO" id="GO:0005975">
    <property type="term" value="P:carbohydrate metabolic process"/>
    <property type="evidence" value="ECO:0007669"/>
    <property type="project" value="InterPro"/>
</dbReference>
<dbReference type="InterPro" id="IPR012341">
    <property type="entry name" value="6hp_glycosidase-like_sf"/>
</dbReference>
<dbReference type="GO" id="GO:0030246">
    <property type="term" value="F:carbohydrate binding"/>
    <property type="evidence" value="ECO:0007669"/>
    <property type="project" value="InterPro"/>
</dbReference>
<dbReference type="GO" id="GO:0004553">
    <property type="term" value="F:hydrolase activity, hydrolyzing O-glycosyl compounds"/>
    <property type="evidence" value="ECO:0007669"/>
    <property type="project" value="TreeGrafter"/>
</dbReference>
<dbReference type="GO" id="GO:0016757">
    <property type="term" value="F:glycosyltransferase activity"/>
    <property type="evidence" value="ECO:0007669"/>
    <property type="project" value="UniProtKB-ARBA"/>
</dbReference>
<evidence type="ECO:0000256" key="3">
    <source>
        <dbReference type="PIRSR" id="PIRSR036289-50"/>
    </source>
</evidence>
<accession>M0QMI9</accession>
<protein>
    <submittedName>
        <fullName evidence="8">Putative glycoside hydrolase</fullName>
    </submittedName>
</protein>
<dbReference type="InterPro" id="IPR005194">
    <property type="entry name" value="Glyco_hydro_65_C"/>
</dbReference>
<dbReference type="Gene3D" id="1.50.10.10">
    <property type="match status" value="1"/>
</dbReference>
<feature type="binding site" evidence="4">
    <location>
        <begin position="595"/>
        <end position="596"/>
    </location>
    <ligand>
        <name>substrate</name>
    </ligand>
</feature>
<dbReference type="InterPro" id="IPR017045">
    <property type="entry name" value="Malt_Pase/Glycosyl_Hdrlase"/>
</dbReference>